<keyword evidence="2" id="KW-1185">Reference proteome</keyword>
<organism evidence="1 2">
    <name type="scientific">Tahibacter soli</name>
    <dbReference type="NCBI Taxonomy" id="2983605"/>
    <lineage>
        <taxon>Bacteria</taxon>
        <taxon>Pseudomonadati</taxon>
        <taxon>Pseudomonadota</taxon>
        <taxon>Gammaproteobacteria</taxon>
        <taxon>Lysobacterales</taxon>
        <taxon>Rhodanobacteraceae</taxon>
        <taxon>Tahibacter</taxon>
    </lineage>
</organism>
<protein>
    <submittedName>
        <fullName evidence="1">Universal stress protein</fullName>
    </submittedName>
</protein>
<name>A0A9X3YIG7_9GAMM</name>
<proteinExistence type="predicted"/>
<dbReference type="CDD" id="cd00293">
    <property type="entry name" value="USP-like"/>
    <property type="match status" value="1"/>
</dbReference>
<sequence length="231" mass="24710">MFDDLLVFCLNDENWPRAIAYARSLAPSSGGRTTVLVRKAADLSLVDADASTRVVHCRSGLAESIGFHAAWADVVVIDAPAALADLESILCDGGRPCAVLPFGARTPAPPRRIAVGWNGSLESMRALKAALPLLRRAEHVVVLDAGRKSHEMCDATPCAATWLAERGIFAARVRSDSAAQGGRTLVELAAEHAVDLLVLGAYRHQRFTEWDTGATLDQVLRDGDIPVLLGH</sequence>
<evidence type="ECO:0000313" key="1">
    <source>
        <dbReference type="EMBL" id="MDC8011671.1"/>
    </source>
</evidence>
<dbReference type="SUPFAM" id="SSF52402">
    <property type="entry name" value="Adenine nucleotide alpha hydrolases-like"/>
    <property type="match status" value="1"/>
</dbReference>
<gene>
    <name evidence="1" type="ORF">OD750_003835</name>
</gene>
<dbReference type="AlphaFoldDB" id="A0A9X3YIG7"/>
<evidence type="ECO:0000313" key="2">
    <source>
        <dbReference type="Proteomes" id="UP001139971"/>
    </source>
</evidence>
<dbReference type="Gene3D" id="3.40.50.12370">
    <property type="match status" value="1"/>
</dbReference>
<dbReference type="Proteomes" id="UP001139971">
    <property type="component" value="Unassembled WGS sequence"/>
</dbReference>
<accession>A0A9X3YIG7</accession>
<reference evidence="1" key="1">
    <citation type="submission" date="2023-02" db="EMBL/GenBank/DDBJ databases">
        <title>Tahibacter soli sp. nov. isolated from soil.</title>
        <authorList>
            <person name="Baek J.H."/>
            <person name="Lee J.K."/>
            <person name="Choi D.G."/>
            <person name="Jeon C.O."/>
        </authorList>
    </citation>
    <scope>NUCLEOTIDE SEQUENCE</scope>
    <source>
        <strain evidence="1">BL</strain>
    </source>
</reference>
<dbReference type="EMBL" id="JAOVZO020000003">
    <property type="protein sequence ID" value="MDC8011671.1"/>
    <property type="molecule type" value="Genomic_DNA"/>
</dbReference>
<dbReference type="RefSeq" id="WP_263542887.1">
    <property type="nucleotide sequence ID" value="NZ_JAOVZO020000003.1"/>
</dbReference>
<comment type="caution">
    <text evidence="1">The sequence shown here is derived from an EMBL/GenBank/DDBJ whole genome shotgun (WGS) entry which is preliminary data.</text>
</comment>